<feature type="compositionally biased region" description="Basic residues" evidence="1">
    <location>
        <begin position="1"/>
        <end position="13"/>
    </location>
</feature>
<name>A0A7R9FJQ1_9NEOP</name>
<sequence length="252" mass="27819">MRGKQKQRKRHHMTERERATRRQGNDGEAPRPKLSTEHEFLSSTYVTLFPGIPSDAWCLQLDSVSLRTQFIVRGGVIGDVLPQHSIIGRCLIHCESSAALDHVATEVDPVASEVDPNVAYCFQFTWMGPSYDNSTTNNSTCSDITFEACKKPLVVTNDQTPPNTTTLWENYNSHVACKMAKGHVCAKWIYSFSGAESIVVLGCPFTGVGRGGKVSAGAPDPGERAWFPLSLEVYHRLSNPDDVIYFGSVIKP</sequence>
<gene>
    <name evidence="2" type="ORF">TTEB3V08_LOCUS2687</name>
</gene>
<evidence type="ECO:0000256" key="1">
    <source>
        <dbReference type="SAM" id="MobiDB-lite"/>
    </source>
</evidence>
<evidence type="ECO:0000313" key="2">
    <source>
        <dbReference type="EMBL" id="CAD7454585.1"/>
    </source>
</evidence>
<accession>A0A7R9FJQ1</accession>
<feature type="region of interest" description="Disordered" evidence="1">
    <location>
        <begin position="1"/>
        <end position="36"/>
    </location>
</feature>
<dbReference type="EMBL" id="OE000648">
    <property type="protein sequence ID" value="CAD7454585.1"/>
    <property type="molecule type" value="Genomic_DNA"/>
</dbReference>
<reference evidence="2" key="1">
    <citation type="submission" date="2020-11" db="EMBL/GenBank/DDBJ databases">
        <authorList>
            <person name="Tran Van P."/>
        </authorList>
    </citation>
    <scope>NUCLEOTIDE SEQUENCE</scope>
</reference>
<proteinExistence type="predicted"/>
<dbReference type="AlphaFoldDB" id="A0A7R9FJQ1"/>
<organism evidence="2">
    <name type="scientific">Timema tahoe</name>
    <dbReference type="NCBI Taxonomy" id="61484"/>
    <lineage>
        <taxon>Eukaryota</taxon>
        <taxon>Metazoa</taxon>
        <taxon>Ecdysozoa</taxon>
        <taxon>Arthropoda</taxon>
        <taxon>Hexapoda</taxon>
        <taxon>Insecta</taxon>
        <taxon>Pterygota</taxon>
        <taxon>Neoptera</taxon>
        <taxon>Polyneoptera</taxon>
        <taxon>Phasmatodea</taxon>
        <taxon>Timematodea</taxon>
        <taxon>Timematoidea</taxon>
        <taxon>Timematidae</taxon>
        <taxon>Timema</taxon>
    </lineage>
</organism>
<protein>
    <submittedName>
        <fullName evidence="2">Uncharacterized protein</fullName>
    </submittedName>
</protein>
<feature type="compositionally biased region" description="Basic and acidic residues" evidence="1">
    <location>
        <begin position="14"/>
        <end position="36"/>
    </location>
</feature>